<sequence>MRFIQVVWLLVALASSPGLGLRLATTTSVYDSGLLDRLLPVFERATGVRVEVLAVGTGQALRLAERKDVDAVLVHAPDLEGEALERGIIAQPFCLAQNSFLLVGPKGDPARIREAGDVLEALRRIARAQAPFVSRGDRSGTHLKELELWRKAGLTPEGGWYLESGAGMGQTLVLAAEKGAYTLSDLATYLTVGRKRGLEALYRREDPLLLNQYTYYLVPQGAKAEEAEALRRFLATEEAARLVEGLQVEGTPLFKPLRGRCIIPRGGGR</sequence>
<dbReference type="Pfam" id="PF12849">
    <property type="entry name" value="PBP_like_2"/>
    <property type="match status" value="1"/>
</dbReference>
<dbReference type="EMBL" id="LJJR01000005">
    <property type="protein sequence ID" value="KPD32608.1"/>
    <property type="molecule type" value="Genomic_DNA"/>
</dbReference>
<dbReference type="Gene3D" id="3.40.190.10">
    <property type="entry name" value="Periplasmic binding protein-like II"/>
    <property type="match status" value="2"/>
</dbReference>
<dbReference type="PATRIC" id="fig|37636.3.peg.1954"/>
<evidence type="ECO:0000313" key="2">
    <source>
        <dbReference type="EMBL" id="KPD32608.1"/>
    </source>
</evidence>
<organism evidence="2 3">
    <name type="scientific">Thermus scotoductus</name>
    <dbReference type="NCBI Taxonomy" id="37636"/>
    <lineage>
        <taxon>Bacteria</taxon>
        <taxon>Thermotogati</taxon>
        <taxon>Deinococcota</taxon>
        <taxon>Deinococci</taxon>
        <taxon>Thermales</taxon>
        <taxon>Thermaceae</taxon>
        <taxon>Thermus</taxon>
    </lineage>
</organism>
<name>A0A0N0IRE9_THESC</name>
<dbReference type="PANTHER" id="PTHR37945:SF1">
    <property type="entry name" value="EXTRACELLULAR TUNGSTATE BINDING PROTEIN"/>
    <property type="match status" value="1"/>
</dbReference>
<dbReference type="Proteomes" id="UP000053099">
    <property type="component" value="Unassembled WGS sequence"/>
</dbReference>
<proteinExistence type="predicted"/>
<dbReference type="InterPro" id="IPR052738">
    <property type="entry name" value="ABC-Tungstate_binding"/>
</dbReference>
<dbReference type="PANTHER" id="PTHR37945">
    <property type="entry name" value="EXTRACELLULAR TUNGSTATE BINDING PROTEIN"/>
    <property type="match status" value="1"/>
</dbReference>
<protein>
    <submittedName>
        <fullName evidence="2">ABC transporter substrate-binding protein</fullName>
    </submittedName>
</protein>
<evidence type="ECO:0000313" key="3">
    <source>
        <dbReference type="Proteomes" id="UP000053099"/>
    </source>
</evidence>
<evidence type="ECO:0000259" key="1">
    <source>
        <dbReference type="Pfam" id="PF12849"/>
    </source>
</evidence>
<gene>
    <name evidence="2" type="ORF">AN926_01700</name>
</gene>
<dbReference type="AlphaFoldDB" id="A0A0N0IRE9"/>
<comment type="caution">
    <text evidence="2">The sequence shown here is derived from an EMBL/GenBank/DDBJ whole genome shotgun (WGS) entry which is preliminary data.</text>
</comment>
<feature type="domain" description="PBP" evidence="1">
    <location>
        <begin position="15"/>
        <end position="236"/>
    </location>
</feature>
<dbReference type="SUPFAM" id="SSF53850">
    <property type="entry name" value="Periplasmic binding protein-like II"/>
    <property type="match status" value="1"/>
</dbReference>
<accession>A0A0N0IRE9</accession>
<dbReference type="InterPro" id="IPR024370">
    <property type="entry name" value="PBP_domain"/>
</dbReference>
<reference evidence="2 3" key="1">
    <citation type="submission" date="2015-09" db="EMBL/GenBank/DDBJ databases">
        <title>Draft genome sequence of Thermus scotoductus strain K1 isolated from a geothermal spring in Nagorno-Karabakh, Armenia.</title>
        <authorList>
            <person name="Saghatelyan A."/>
            <person name="Poghosyan L."/>
            <person name="Panosyan H."/>
            <person name="Birkeland N.-K."/>
        </authorList>
    </citation>
    <scope>NUCLEOTIDE SEQUENCE [LARGE SCALE GENOMIC DNA]</scope>
    <source>
        <strain evidence="2 3">K1</strain>
    </source>
</reference>